<feature type="transmembrane region" description="Helical" evidence="1">
    <location>
        <begin position="472"/>
        <end position="495"/>
    </location>
</feature>
<dbReference type="EMBL" id="CACRTX010000016">
    <property type="protein sequence ID" value="VYU48183.1"/>
    <property type="molecule type" value="Genomic_DNA"/>
</dbReference>
<accession>A0A6N3F8D2</accession>
<keyword evidence="1" id="KW-0472">Membrane</keyword>
<gene>
    <name evidence="2" type="ORF">ECLFYP2_00270</name>
</gene>
<dbReference type="AlphaFoldDB" id="A0A6N3F8D2"/>
<name>A0A6N3F8D2_ENTCA</name>
<reference evidence="2" key="1">
    <citation type="submission" date="2019-11" db="EMBL/GenBank/DDBJ databases">
        <authorList>
            <person name="Feng L."/>
        </authorList>
    </citation>
    <scope>NUCLEOTIDE SEQUENCE</scope>
    <source>
        <strain evidence="2">ECasseliflavusLFYP2</strain>
    </source>
</reference>
<organism evidence="2">
    <name type="scientific">Enterococcus casseliflavus</name>
    <name type="common">Enterococcus flavescens</name>
    <dbReference type="NCBI Taxonomy" id="37734"/>
    <lineage>
        <taxon>Bacteria</taxon>
        <taxon>Bacillati</taxon>
        <taxon>Bacillota</taxon>
        <taxon>Bacilli</taxon>
        <taxon>Lactobacillales</taxon>
        <taxon>Enterococcaceae</taxon>
        <taxon>Enterococcus</taxon>
    </lineage>
</organism>
<evidence type="ECO:0000256" key="1">
    <source>
        <dbReference type="SAM" id="Phobius"/>
    </source>
</evidence>
<feature type="transmembrane region" description="Helical" evidence="1">
    <location>
        <begin position="21"/>
        <end position="38"/>
    </location>
</feature>
<keyword evidence="1" id="KW-1133">Transmembrane helix</keyword>
<keyword evidence="1" id="KW-0812">Transmembrane</keyword>
<evidence type="ECO:0000313" key="2">
    <source>
        <dbReference type="EMBL" id="VYU48183.1"/>
    </source>
</evidence>
<protein>
    <submittedName>
        <fullName evidence="2">Uncharacterized protein</fullName>
    </submittedName>
</protein>
<sequence length="510" mass="58726">MQPEGQTNSTEEKFFENIFPIYKIFCLFFFTLAIYHMTSWQVSAVEVPTDQSQGTLAAILNSERNTPEPTEPLTEPLLEIVTELPDSELMIPFFELIYAVTPSAGETLEEVYVKVNGEYDRHLYQRKAGEPEVTERTFGEARLFLSTDEQESRFELVAVDSSNRRTYYPIEQSFWLSENPEPPLPTIADVTTEEYYGEEVTYINNRLHLQLNGESFSQKNDEGFETMLDLVLDEFSYYDMELIAGPDRNDQVVIQLKQTSYEELDRLISDLKLFTYGVIANGRREEIDLAAAEHLPKTEEPVNRSVEFTPEMLKIGWVPGLFFRRYQDNVVGFKLHEETTFLSPESFPETYLSKALINEKIDEAVATIGGVRLEENQPIYPSVKVGVAGNTPRNLVKKGQQLLTDYPEVFSKGYVIIRERQNIYGYGTTDEYKRRWRVRSNFEERNYPIWAIINPNGKITSLTSMGWDGVTVSMALVIGFGSIGFIVFIFEFFACQRAEKRKRNRQSGKN</sequence>
<proteinExistence type="predicted"/>
<dbReference type="RefSeq" id="WP_421758355.1">
    <property type="nucleotide sequence ID" value="NZ_CACRTX010000016.1"/>
</dbReference>